<dbReference type="InterPro" id="IPR013249">
    <property type="entry name" value="RNA_pol_sigma70_r4_t2"/>
</dbReference>
<keyword evidence="4" id="KW-0804">Transcription</keyword>
<dbReference type="InterPro" id="IPR013324">
    <property type="entry name" value="RNA_pol_sigma_r3/r4-like"/>
</dbReference>
<feature type="domain" description="RNA polymerase sigma-70 region 2" evidence="5">
    <location>
        <begin position="72"/>
        <end position="139"/>
    </location>
</feature>
<dbReference type="NCBIfam" id="TIGR02937">
    <property type="entry name" value="sigma70-ECF"/>
    <property type="match status" value="1"/>
</dbReference>
<evidence type="ECO:0000256" key="3">
    <source>
        <dbReference type="ARBA" id="ARBA00023082"/>
    </source>
</evidence>
<keyword evidence="8" id="KW-1185">Reference proteome</keyword>
<feature type="domain" description="RNA polymerase sigma factor 70 region 4 type 2" evidence="6">
    <location>
        <begin position="170"/>
        <end position="219"/>
    </location>
</feature>
<accession>A6LCM4</accession>
<dbReference type="Gene3D" id="1.10.10.10">
    <property type="entry name" value="Winged helix-like DNA-binding domain superfamily/Winged helix DNA-binding domain"/>
    <property type="match status" value="1"/>
</dbReference>
<protein>
    <submittedName>
        <fullName evidence="7">RNA polymerase ECF-type sigma factor</fullName>
    </submittedName>
</protein>
<evidence type="ECO:0000259" key="5">
    <source>
        <dbReference type="Pfam" id="PF04542"/>
    </source>
</evidence>
<dbReference type="GO" id="GO:0006352">
    <property type="term" value="P:DNA-templated transcription initiation"/>
    <property type="evidence" value="ECO:0007669"/>
    <property type="project" value="InterPro"/>
</dbReference>
<proteinExistence type="inferred from homology"/>
<dbReference type="EMBL" id="CP000140">
    <property type="protein sequence ID" value="ABR43438.1"/>
    <property type="molecule type" value="Genomic_DNA"/>
</dbReference>
<dbReference type="GO" id="GO:0016987">
    <property type="term" value="F:sigma factor activity"/>
    <property type="evidence" value="ECO:0007669"/>
    <property type="project" value="UniProtKB-KW"/>
</dbReference>
<organism evidence="7 8">
    <name type="scientific">Parabacteroides distasonis (strain ATCC 8503 / DSM 20701 / CIP 104284 / JCM 5825 / NCTC 11152)</name>
    <dbReference type="NCBI Taxonomy" id="435591"/>
    <lineage>
        <taxon>Bacteria</taxon>
        <taxon>Pseudomonadati</taxon>
        <taxon>Bacteroidota</taxon>
        <taxon>Bacteroidia</taxon>
        <taxon>Bacteroidales</taxon>
        <taxon>Tannerellaceae</taxon>
        <taxon>Parabacteroides</taxon>
    </lineage>
</organism>
<dbReference type="InterPro" id="IPR014284">
    <property type="entry name" value="RNA_pol_sigma-70_dom"/>
</dbReference>
<dbReference type="Gene3D" id="1.10.1740.10">
    <property type="match status" value="1"/>
</dbReference>
<dbReference type="Pfam" id="PF04542">
    <property type="entry name" value="Sigma70_r2"/>
    <property type="match status" value="1"/>
</dbReference>
<keyword evidence="2" id="KW-0805">Transcription regulation</keyword>
<evidence type="ECO:0000256" key="4">
    <source>
        <dbReference type="ARBA" id="ARBA00023163"/>
    </source>
</evidence>
<dbReference type="InterPro" id="IPR014327">
    <property type="entry name" value="RNA_pol_sigma70_bacteroid"/>
</dbReference>
<dbReference type="STRING" id="435591.BDI_1686"/>
<name>A6LCM4_PARD8</name>
<keyword evidence="3" id="KW-0731">Sigma factor</keyword>
<dbReference type="SUPFAM" id="SSF88659">
    <property type="entry name" value="Sigma3 and sigma4 domains of RNA polymerase sigma factors"/>
    <property type="match status" value="1"/>
</dbReference>
<dbReference type="Proteomes" id="UP000000566">
    <property type="component" value="Chromosome"/>
</dbReference>
<dbReference type="PaxDb" id="435591-BDI_1686"/>
<comment type="similarity">
    <text evidence="1">Belongs to the sigma-70 factor family. ECF subfamily.</text>
</comment>
<dbReference type="PANTHER" id="PTHR43133">
    <property type="entry name" value="RNA POLYMERASE ECF-TYPE SIGMA FACTO"/>
    <property type="match status" value="1"/>
</dbReference>
<evidence type="ECO:0000313" key="7">
    <source>
        <dbReference type="EMBL" id="ABR43438.1"/>
    </source>
</evidence>
<evidence type="ECO:0000256" key="1">
    <source>
        <dbReference type="ARBA" id="ARBA00010641"/>
    </source>
</evidence>
<dbReference type="NCBIfam" id="TIGR02985">
    <property type="entry name" value="Sig70_bacteroi1"/>
    <property type="match status" value="1"/>
</dbReference>
<dbReference type="SUPFAM" id="SSF88946">
    <property type="entry name" value="Sigma2 domain of RNA polymerase sigma factors"/>
    <property type="match status" value="1"/>
</dbReference>
<reference evidence="7 8" key="1">
    <citation type="journal article" date="2007" name="PLoS Biol.">
        <title>Evolution of symbiotic bacteria in the distal human intestine.</title>
        <authorList>
            <person name="Xu J."/>
            <person name="Mahowald M.A."/>
            <person name="Ley R.E."/>
            <person name="Lozupone C.A."/>
            <person name="Hamady M."/>
            <person name="Martens E.C."/>
            <person name="Henrissat B."/>
            <person name="Coutinho P.M."/>
            <person name="Minx P."/>
            <person name="Latreille P."/>
            <person name="Cordum H."/>
            <person name="Van Brunt A."/>
            <person name="Kim K."/>
            <person name="Fulton R.S."/>
            <person name="Fulton L.A."/>
            <person name="Clifton S.W."/>
            <person name="Wilson R.K."/>
            <person name="Knight R.D."/>
            <person name="Gordon J.I."/>
        </authorList>
    </citation>
    <scope>NUCLEOTIDE SEQUENCE [LARGE SCALE GENOMIC DNA]</scope>
    <source>
        <strain evidence="8">ATCC 8503 / DSM 20701 / CIP 104284 / JCM 5825 / NCTC 11152</strain>
    </source>
</reference>
<dbReference type="CDD" id="cd06171">
    <property type="entry name" value="Sigma70_r4"/>
    <property type="match status" value="1"/>
</dbReference>
<dbReference type="Pfam" id="PF08281">
    <property type="entry name" value="Sigma70_r4_2"/>
    <property type="match status" value="1"/>
</dbReference>
<evidence type="ECO:0000256" key="2">
    <source>
        <dbReference type="ARBA" id="ARBA00023015"/>
    </source>
</evidence>
<gene>
    <name evidence="7" type="ordered locus">BDI_1686</name>
</gene>
<dbReference type="HOGENOM" id="CLU_047691_4_2_10"/>
<dbReference type="InterPro" id="IPR039425">
    <property type="entry name" value="RNA_pol_sigma-70-like"/>
</dbReference>
<sequence length="237" mass="27578">MSKDVCYREFIKLYDGVADFGSICFYLWEFCIHLNLCNRSGRISRMADIDSEKERRLVADLLEGDESAFCELYALYKDRLMWFSLKFLKSRDMAEDVFQDAFASIWQNRRFLNPNVPFGPYVYTIVKNRILNLLAGLDRELELRDKIRSASLDSTNETEDSVLDTDLNALLDKALETLTPQQKRVFDMSRKDMKSHKEIADSLGISVYTVQQHISTALKVIRAFLAKYAETYMKLLL</sequence>
<dbReference type="InterPro" id="IPR007627">
    <property type="entry name" value="RNA_pol_sigma70_r2"/>
</dbReference>
<evidence type="ECO:0000259" key="6">
    <source>
        <dbReference type="Pfam" id="PF08281"/>
    </source>
</evidence>
<evidence type="ECO:0000313" key="8">
    <source>
        <dbReference type="Proteomes" id="UP000000566"/>
    </source>
</evidence>
<dbReference type="KEGG" id="pdi:BDI_1686"/>
<dbReference type="InterPro" id="IPR036388">
    <property type="entry name" value="WH-like_DNA-bd_sf"/>
</dbReference>
<dbReference type="GO" id="GO:0003677">
    <property type="term" value="F:DNA binding"/>
    <property type="evidence" value="ECO:0007669"/>
    <property type="project" value="InterPro"/>
</dbReference>
<dbReference type="AlphaFoldDB" id="A6LCM4"/>
<dbReference type="InterPro" id="IPR013325">
    <property type="entry name" value="RNA_pol_sigma_r2"/>
</dbReference>
<dbReference type="PANTHER" id="PTHR43133:SF46">
    <property type="entry name" value="RNA POLYMERASE SIGMA-70 FACTOR ECF SUBFAMILY"/>
    <property type="match status" value="1"/>
</dbReference>
<dbReference type="eggNOG" id="COG1595">
    <property type="taxonomic scope" value="Bacteria"/>
</dbReference>